<dbReference type="OrthoDB" id="192608at2759"/>
<dbReference type="WBParaSite" id="DME_0000181001-mRNA-1">
    <property type="protein sequence ID" value="DME_0000181001-mRNA-1"/>
    <property type="gene ID" value="DME_0000181001"/>
</dbReference>
<reference evidence="3 5" key="2">
    <citation type="submission" date="2018-11" db="EMBL/GenBank/DDBJ databases">
        <authorList>
            <consortium name="Pathogen Informatics"/>
        </authorList>
    </citation>
    <scope>NUCLEOTIDE SEQUENCE [LARGE SCALE GENOMIC DNA]</scope>
</reference>
<dbReference type="GO" id="GO:0005794">
    <property type="term" value="C:Golgi apparatus"/>
    <property type="evidence" value="ECO:0007669"/>
    <property type="project" value="TreeGrafter"/>
</dbReference>
<reference evidence="6" key="1">
    <citation type="submission" date="2016-04" db="UniProtKB">
        <authorList>
            <consortium name="WormBaseParasite"/>
        </authorList>
    </citation>
    <scope>IDENTIFICATION</scope>
</reference>
<evidence type="ECO:0000313" key="5">
    <source>
        <dbReference type="Proteomes" id="UP000274756"/>
    </source>
</evidence>
<dbReference type="FunFam" id="1.25.10.10:FF:000262">
    <property type="entry name" value="HEAT repeat-containing protein 5B"/>
    <property type="match status" value="1"/>
</dbReference>
<dbReference type="Proteomes" id="UP000038040">
    <property type="component" value="Unplaced"/>
</dbReference>
<evidence type="ECO:0000256" key="1">
    <source>
        <dbReference type="ARBA" id="ARBA00008304"/>
    </source>
</evidence>
<comment type="similarity">
    <text evidence="1">Belongs to the HEATR5 family.</text>
</comment>
<organism evidence="4 6">
    <name type="scientific">Dracunculus medinensis</name>
    <name type="common">Guinea worm</name>
    <dbReference type="NCBI Taxonomy" id="318479"/>
    <lineage>
        <taxon>Eukaryota</taxon>
        <taxon>Metazoa</taxon>
        <taxon>Ecdysozoa</taxon>
        <taxon>Nematoda</taxon>
        <taxon>Chromadorea</taxon>
        <taxon>Rhabditida</taxon>
        <taxon>Spirurina</taxon>
        <taxon>Dracunculoidea</taxon>
        <taxon>Dracunculidae</taxon>
        <taxon>Dracunculus</taxon>
    </lineage>
</organism>
<dbReference type="GO" id="GO:0005829">
    <property type="term" value="C:cytosol"/>
    <property type="evidence" value="ECO:0007669"/>
    <property type="project" value="GOC"/>
</dbReference>
<evidence type="ECO:0000313" key="4">
    <source>
        <dbReference type="Proteomes" id="UP000038040"/>
    </source>
</evidence>
<dbReference type="Pfam" id="PF25468">
    <property type="entry name" value="HEAT_HEATR5A"/>
    <property type="match status" value="1"/>
</dbReference>
<dbReference type="GO" id="GO:0016020">
    <property type="term" value="C:membrane"/>
    <property type="evidence" value="ECO:0007669"/>
    <property type="project" value="TreeGrafter"/>
</dbReference>
<accession>A0A158Q374</accession>
<dbReference type="InterPro" id="IPR016024">
    <property type="entry name" value="ARM-type_fold"/>
</dbReference>
<dbReference type="PANTHER" id="PTHR21663:SF0">
    <property type="entry name" value="HEAT REPEAT-CONTAINING PROTEIN 5B"/>
    <property type="match status" value="1"/>
</dbReference>
<dbReference type="Gene3D" id="1.25.10.10">
    <property type="entry name" value="Leucine-rich Repeat Variant"/>
    <property type="match status" value="3"/>
</dbReference>
<evidence type="ECO:0000313" key="3">
    <source>
        <dbReference type="EMBL" id="VDN56197.1"/>
    </source>
</evidence>
<dbReference type="GO" id="GO:0006897">
    <property type="term" value="P:endocytosis"/>
    <property type="evidence" value="ECO:0007669"/>
    <property type="project" value="TreeGrafter"/>
</dbReference>
<dbReference type="GO" id="GO:0008104">
    <property type="term" value="P:intracellular protein localization"/>
    <property type="evidence" value="ECO:0007669"/>
    <property type="project" value="TreeGrafter"/>
</dbReference>
<evidence type="ECO:0000256" key="2">
    <source>
        <dbReference type="ARBA" id="ARBA00022737"/>
    </source>
</evidence>
<gene>
    <name evidence="3" type="ORF">DME_LOCUS6170</name>
</gene>
<protein>
    <submittedName>
        <fullName evidence="6">HEAT repeat-containing protein 5B</fullName>
    </submittedName>
</protein>
<keyword evidence="2" id="KW-0677">Repeat</keyword>
<dbReference type="SUPFAM" id="SSF48371">
    <property type="entry name" value="ARM repeat"/>
    <property type="match status" value="2"/>
</dbReference>
<dbReference type="InterPro" id="IPR046837">
    <property type="entry name" value="Laa1/Sip1/HEATR5-like_HEAT"/>
</dbReference>
<dbReference type="GO" id="GO:0030139">
    <property type="term" value="C:endocytic vesicle"/>
    <property type="evidence" value="ECO:0007669"/>
    <property type="project" value="TreeGrafter"/>
</dbReference>
<dbReference type="InterPro" id="IPR011989">
    <property type="entry name" value="ARM-like"/>
</dbReference>
<dbReference type="PANTHER" id="PTHR21663">
    <property type="entry name" value="HYPOTHETICAL HEAT DOMAIN-CONTAINING"/>
    <property type="match status" value="1"/>
</dbReference>
<dbReference type="GO" id="GO:0042147">
    <property type="term" value="P:retrograde transport, endosome to Golgi"/>
    <property type="evidence" value="ECO:0007669"/>
    <property type="project" value="TreeGrafter"/>
</dbReference>
<dbReference type="InterPro" id="IPR040108">
    <property type="entry name" value="Laa1/Sip1/HEATR5"/>
</dbReference>
<name>A0A158Q374_DRAME</name>
<dbReference type="Pfam" id="PF20210">
    <property type="entry name" value="Laa1_Sip1_HTR5"/>
    <property type="match status" value="1"/>
</dbReference>
<keyword evidence="5" id="KW-1185">Reference proteome</keyword>
<dbReference type="EMBL" id="UYYG01001154">
    <property type="protein sequence ID" value="VDN56197.1"/>
    <property type="molecule type" value="Genomic_DNA"/>
</dbReference>
<proteinExistence type="inferred from homology"/>
<dbReference type="Proteomes" id="UP000274756">
    <property type="component" value="Unassembled WGS sequence"/>
</dbReference>
<dbReference type="STRING" id="318479.A0A158Q374"/>
<sequence length="2028" mass="222789">MEQSNSLLLNEEALKQCSDIKAVQKQLIEQLTQQILSGAGPPIRSLLARCIAQVYCIGDTYNLFETINFCNDMLKNRDESLNHLPVKLAALTCLGAMYESLGRLVGRSYEESFHHMTKWLKNAESQGRAELLITFSKMVKGLGAVASSIHKDLYKIVKSHLTDRVDSVRIAAINCLTVMVCECPFLHMNEVESISTLCFRAMESSSYEIRLAIAHLLSQLLSLVLKPPKSSGLAIGSKAPTNTQNSLSKTMSTDEVFGILSVGFLRGGIGGFLKSSSSAIIGGQREIRVGVALAYIELIKELGPSWLEKNIAFTLKHFVDLVAKCGPLAYTSNATQAAEVAFMRCCVSRILRNTIGFMLSEQVQIIACKQLGIILADSINSFDYNVEPGAERVIGAEAYSSAEASIITLLEISCLVRQIGTTITPLFVEASGIMEPIFSCLLHPVLATRLTTAWCLRCATISVPSQLSPLIDRCINRLEHMKACCDAISGYSFALAALLAGSVECKLGIPHGKSKQVFALAEDLIKTASQSSRVAQVKIQAGWMLIAAVLKLGRTAAQGCLQRLFLLWKSTFPRSVKEAEAEKGRGDAFTWGCTLDARAGALASMAVLAEHSSSLMSDDIIRKIVHSVECSLVTVSHLPALIRMFGQKMRGKMALLRIRIYAVANCISPKCYEHLCSHLLRELVADITLSDNAQSNYSTSLLTSLFPGIDQSLLGAWIKDTDQASIEYELNLSQNGVCGSIENDPLCLVTCLMEEELYWPEPLPNAVSVIDSAVTVYGRTYPLVPPRHKLQMADHFAECIKSTKNTQRRHAVILKNIFGCLILAFKTLSELKGLRIEGESLQKANVNIIIPLLSHSDPLFRCAAAETLGRLAQAVGDAQFVAGMAQYSFDKLKSCRDATNRTGFSLTLGCLHRHVGSLGSGQHLNTSVSILLALAQDGSSAVVQTWSVFALSLIADTGGGMFRGYVEPSLSFCLTLLLSTSVTNIDIIRSVGKLITALITVVGPELQSVGIIEGTRASFLIASSIMLDHSDPVVQAEAIQCLQQLHLFAPRCVHLDRLVKSLCIFLSSSHLILRKASVCCLRQLVQREAKEVREHAQGLVPQGLMQSTCNTYLNAVLPETGLEGLLFSMLDTETDKALRQDIKETLISLVQATGGDLLSYWLSICKDILASSMGADMRNTILTEDKCAGNLGDDDDDREYVDDDATLQSAITMDREDKVKVMPRWPTRVFATEIVQRLMYICDTERAHLDLALAKELQISSGGRADYLVLHLSDLVRMSFIGATSDNTNLRLIGLSCLQDVINRFSSVPEPEFPGHVILEQFQAQVGAALRPAFASETPSDVTAAACQVCSTWIGSGVARDLNDLRRVHQLLVSSLSKLTHESLNAQLYSESASTLEKLAILKAWAEVYIVAVEQEKKCNLVASELGSLVQYWLAALRDSALLSLPPEFSSQLPSEGGTYYTSESADCCKEYYRSSWPPILLAAATWLQQNNFDISTNSISNSDVSVSGIVADDACKQVHFYVMLGICIETLCSNRCYSEGDQTVQLCLRSLNCLLKSDWARIQLMSNAQVPIELLNVLYRIILTRDNLHTQHLCGEVVLTILDAAQFSISSFRNKDMENGNINYDLENVYSGDEGNENLKPGCSLAFATLEVSLCILIRQLPQINRSVTKNKLTAPLHFRKYSRLPAESNSLIKLGISILMRIPALCSPEGLLTVLPSILYLLLGILRESSLLDTEQLVPDSPLGHVSIAAAFAMQALRSLVSTQPTDEVDQWVLLMKSTLVSLLNMASDSKIDQAVIMVATAVFITSAARKIVLGDQEIFLNICKLFERCLDSECSQVAVKCLQSLSSIFARREICYVFIKELAPHILKRIWPLLPVINEKREMNEVDVILIQEAIRALEVTLSVARHCEELKIVNMLVQLLGLFLCDDPQSQYREIKVETRIMHDFALSRLCAIGPSHLEAFKKVLNTFPAVKTKMGKALRYQATRTASTQRNRIAATNSEQPVQNLASQPTIKLKTDFKNICKV</sequence>
<dbReference type="AlphaFoldDB" id="A0A158Q374"/>
<evidence type="ECO:0000313" key="6">
    <source>
        <dbReference type="WBParaSite" id="DME_0000181001-mRNA-1"/>
    </source>
</evidence>